<evidence type="ECO:0000313" key="1">
    <source>
        <dbReference type="EMBL" id="KAF7337210.1"/>
    </source>
</evidence>
<organism evidence="1 2">
    <name type="scientific">Mycena sanguinolenta</name>
    <dbReference type="NCBI Taxonomy" id="230812"/>
    <lineage>
        <taxon>Eukaryota</taxon>
        <taxon>Fungi</taxon>
        <taxon>Dikarya</taxon>
        <taxon>Basidiomycota</taxon>
        <taxon>Agaricomycotina</taxon>
        <taxon>Agaricomycetes</taxon>
        <taxon>Agaricomycetidae</taxon>
        <taxon>Agaricales</taxon>
        <taxon>Marasmiineae</taxon>
        <taxon>Mycenaceae</taxon>
        <taxon>Mycena</taxon>
    </lineage>
</organism>
<protein>
    <recommendedName>
        <fullName evidence="3">Protein kinase domain-containing protein</fullName>
    </recommendedName>
</protein>
<proteinExistence type="predicted"/>
<dbReference type="EMBL" id="JACAZH010000035">
    <property type="protein sequence ID" value="KAF7337210.1"/>
    <property type="molecule type" value="Genomic_DNA"/>
</dbReference>
<reference evidence="1" key="1">
    <citation type="submission" date="2020-05" db="EMBL/GenBank/DDBJ databases">
        <title>Mycena genomes resolve the evolution of fungal bioluminescence.</title>
        <authorList>
            <person name="Tsai I.J."/>
        </authorList>
    </citation>
    <scope>NUCLEOTIDE SEQUENCE</scope>
    <source>
        <strain evidence="1">160909Yilan</strain>
    </source>
</reference>
<evidence type="ECO:0008006" key="3">
    <source>
        <dbReference type="Google" id="ProtNLM"/>
    </source>
</evidence>
<sequence>MDLQADSEAEFIVVSTSDYAKSPPHSAAEAPLASGLTRNAKLFVDSIRSLPSFLGGRRISELQNSETSRTYARNYPETIGMRAVDRLVTNNYYISGGVGGSGGDARGHGTGGEGGAGHGPTVYLGEPRQETLSPFRTIRLGDLDLIKEIRLDERSNVVGHQSRGAGVRRMYSANLVVRESERKVTVAMYQGDGAELKWQEDHTAYESIRHPNILQLYGLVNTKKLCAMVFQNELIPYHQFLRHFEHSPILITYILGYCRLIHSAIQRTEWQEAADYHSSNFPMTNLEGVYNELPLWIQPATGQLCVDLSVGQERDNILLQIEDEHIILRSENISLHDPNAEALVISSVDKNKYHELCSDDPLAQSRMFSVSSRLPIEHWMTLCQLDFEQETLLKLTKSLDFRPEVEHTWNIYRGSRYEHNVFSVSAYQFLKQVLPNSWTRYDAREAYNLIFEIRVKHADSANFWLSQANYIFSQLQTTSDFKDYVLLTKVIFDLRCRPNPSNSHVPEGYLFVCPAKDFRTGENSFKWPDCPAYWSLDPSGAIRLTSEDAETLGFPIIHIETCLSGYSWDESVYQGLRQFHAGKGFNSDNQDMARDLGYPLFELSSEEVPPLEYAVEEDWWCESDDPARCQALGHYI</sequence>
<keyword evidence="2" id="KW-1185">Reference proteome</keyword>
<comment type="caution">
    <text evidence="1">The sequence shown here is derived from an EMBL/GenBank/DDBJ whole genome shotgun (WGS) entry which is preliminary data.</text>
</comment>
<dbReference type="OrthoDB" id="2931740at2759"/>
<accession>A0A8H7CH52</accession>
<dbReference type="Proteomes" id="UP000623467">
    <property type="component" value="Unassembled WGS sequence"/>
</dbReference>
<name>A0A8H7CH52_9AGAR</name>
<evidence type="ECO:0000313" key="2">
    <source>
        <dbReference type="Proteomes" id="UP000623467"/>
    </source>
</evidence>
<gene>
    <name evidence="1" type="ORF">MSAN_02273400</name>
</gene>
<dbReference type="AlphaFoldDB" id="A0A8H7CH52"/>